<reference evidence="1" key="1">
    <citation type="submission" date="2025-08" db="UniProtKB">
        <authorList>
            <consortium name="Ensembl"/>
        </authorList>
    </citation>
    <scope>IDENTIFICATION</scope>
</reference>
<dbReference type="Proteomes" id="UP000261560">
    <property type="component" value="Unplaced"/>
</dbReference>
<evidence type="ECO:0000313" key="2">
    <source>
        <dbReference type="Proteomes" id="UP000261560"/>
    </source>
</evidence>
<name>A0A3B3CFS2_ORYME</name>
<protein>
    <submittedName>
        <fullName evidence="1">Uncharacterized protein</fullName>
    </submittedName>
</protein>
<evidence type="ECO:0000313" key="1">
    <source>
        <dbReference type="Ensembl" id="ENSOMEP00000016425.1"/>
    </source>
</evidence>
<dbReference type="Ensembl" id="ENSOMET00000024897.1">
    <property type="protein sequence ID" value="ENSOMEP00000016425.1"/>
    <property type="gene ID" value="ENSOMEG00000018066.1"/>
</dbReference>
<dbReference type="AlphaFoldDB" id="A0A3B3CFS2"/>
<accession>A0A3B3CFS2</accession>
<organism evidence="1 2">
    <name type="scientific">Oryzias melastigma</name>
    <name type="common">Marine medaka</name>
    <dbReference type="NCBI Taxonomy" id="30732"/>
    <lineage>
        <taxon>Eukaryota</taxon>
        <taxon>Metazoa</taxon>
        <taxon>Chordata</taxon>
        <taxon>Craniata</taxon>
        <taxon>Vertebrata</taxon>
        <taxon>Euteleostomi</taxon>
        <taxon>Actinopterygii</taxon>
        <taxon>Neopterygii</taxon>
        <taxon>Teleostei</taxon>
        <taxon>Neoteleostei</taxon>
        <taxon>Acanthomorphata</taxon>
        <taxon>Ovalentaria</taxon>
        <taxon>Atherinomorphae</taxon>
        <taxon>Beloniformes</taxon>
        <taxon>Adrianichthyidae</taxon>
        <taxon>Oryziinae</taxon>
        <taxon>Oryzias</taxon>
    </lineage>
</organism>
<reference evidence="1" key="2">
    <citation type="submission" date="2025-09" db="UniProtKB">
        <authorList>
            <consortium name="Ensembl"/>
        </authorList>
    </citation>
    <scope>IDENTIFICATION</scope>
</reference>
<dbReference type="PaxDb" id="30732-ENSOMEP00000016425"/>
<keyword evidence="2" id="KW-1185">Reference proteome</keyword>
<sequence length="90" mass="9941">WDSSNNACLFFCYANVRWKNACRLIHVPLCSLGVKKDLLLSAIAVIKSFVLEPLSGVSLPRGSHDFHAEKNFKVGNRDLLVAKLSASLLL</sequence>
<proteinExistence type="predicted"/>